<reference evidence="1 2" key="1">
    <citation type="submission" date="2018-06" db="EMBL/GenBank/DDBJ databases">
        <title>Lujinxingia sediminis gen. nov. sp. nov., a new facultative anaerobic member of the class Deltaproteobacteria, and proposal of Lujinxingaceae fam. nov.</title>
        <authorList>
            <person name="Guo L.-Y."/>
            <person name="Li C.-M."/>
            <person name="Wang S."/>
            <person name="Du Z.-J."/>
        </authorList>
    </citation>
    <scope>NUCLEOTIDE SEQUENCE [LARGE SCALE GENOMIC DNA]</scope>
    <source>
        <strain evidence="1 2">FA350</strain>
    </source>
</reference>
<gene>
    <name evidence="1" type="ORF">DN745_00040</name>
</gene>
<dbReference type="Proteomes" id="UP000249799">
    <property type="component" value="Chromosome"/>
</dbReference>
<dbReference type="EMBL" id="CP030032">
    <property type="protein sequence ID" value="AWV87807.1"/>
    <property type="molecule type" value="Genomic_DNA"/>
</dbReference>
<dbReference type="KEGG" id="bsed:DN745_00040"/>
<dbReference type="InterPro" id="IPR036415">
    <property type="entry name" value="Lamin_tail_dom_sf"/>
</dbReference>
<dbReference type="SUPFAM" id="SSF74853">
    <property type="entry name" value="Lamin A/C globular tail domain"/>
    <property type="match status" value="1"/>
</dbReference>
<evidence type="ECO:0000313" key="2">
    <source>
        <dbReference type="Proteomes" id="UP000249799"/>
    </source>
</evidence>
<dbReference type="RefSeq" id="WP_111331006.1">
    <property type="nucleotide sequence ID" value="NZ_CP030032.1"/>
</dbReference>
<name>A0A2Z4FFY2_9DELT</name>
<dbReference type="PROSITE" id="PS51841">
    <property type="entry name" value="LTD"/>
    <property type="match status" value="1"/>
</dbReference>
<dbReference type="OrthoDB" id="5377190at2"/>
<protein>
    <submittedName>
        <fullName evidence="1">Uncharacterized protein</fullName>
    </submittedName>
</protein>
<sequence>MMTHLWTRHSKRLITLLAAIALMGMSACGDDADKNTDENNDADKCADVTCAQPEATCDGNTAVTYTDVGICNDEDGTCDYSAVEERTNCEDSAQECRDGACVSVTDVCENIACEAPADSCEGNTAITYTGAGTCDPIDQSCDFTGVKVVTNCEDSGQECQQGACVSVEPPESCDDVTCAPPEDTCDGNTVVSYSGDGVCDDSDFTCDYSGVETRTDCEAGEICDAGACVAESGDHSVNAGDLLITEFLADPTAVDDDFGEYFEVYNTTNRTLHLNGLTIADNDGDAFVVSHPDGDPIAVAPQSYFVFGASADTALNGGIAVDYAFVQGTDMTLANSGDEIVIFRDKDSADEVEIARVEYGSGTDFPSKSAGVSSQLGSEHGFDAIDNNDGSLWCHSREKISATNDDLGSPGAANGECAIPTATVTIQDLQDDSSTDHPAPGTPVRVENATITFVSANDAWAQDPAGGQYSGVYLKVSGVDVSGVSVGDVVNIEGTYTETYGVTTIDNPTITVNSSGAALSPEVVSSSVFADSATAEPWEGVLVKIAKPGVTHANPDGPDNDYGEFRVDATLRVDDQLFDYATGVSKPTVCDTFGELAGVLHFSHGNYKLLPRDAADFPAPGALDLSTDNAVEVSAVGISPAAICVSTGSAVTWTVSSGGAIELTEVDPSSGAKLTSPGFSGIAGSFGGFRYTFNDAGITHYMGETGTGSSIGQGRVIVAEP</sequence>
<dbReference type="Pfam" id="PF00932">
    <property type="entry name" value="LTD"/>
    <property type="match status" value="1"/>
</dbReference>
<evidence type="ECO:0000313" key="1">
    <source>
        <dbReference type="EMBL" id="AWV87807.1"/>
    </source>
</evidence>
<dbReference type="InterPro" id="IPR001322">
    <property type="entry name" value="Lamin_tail_dom"/>
</dbReference>
<proteinExistence type="predicted"/>
<dbReference type="AlphaFoldDB" id="A0A2Z4FFY2"/>
<keyword evidence="2" id="KW-1185">Reference proteome</keyword>
<organism evidence="1 2">
    <name type="scientific">Bradymonas sediminis</name>
    <dbReference type="NCBI Taxonomy" id="1548548"/>
    <lineage>
        <taxon>Bacteria</taxon>
        <taxon>Deltaproteobacteria</taxon>
        <taxon>Bradymonadales</taxon>
        <taxon>Bradymonadaceae</taxon>
        <taxon>Bradymonas</taxon>
    </lineage>
</organism>
<accession>A0A2Z4FFY2</accession>